<dbReference type="InterPro" id="IPR001638">
    <property type="entry name" value="Solute-binding_3/MltF_N"/>
</dbReference>
<sequence>MAAVPQEDHSKAPNSPILLIPLEEAPPLIEEKHQRESGVEPRRGVTLDITRRIAEKMGWQTQYKTCSFNDCLQMMETGDLDFMGLLYRGKTRERYLRYLEPPIHTEQIHFFHLPGKSITINRYEDLAKYRIGTITGVKYFEPFDSDKHLRKFVVDSEIQRFKMLLSGRVDVVLSEPWYFSTIVEYLGLEDSFVRANFSTHGEDVYFTLSQRSSFLKYEQAITKVLKEMIDTGEVKGMFDEYGVLYVRPIERPLYR</sequence>
<comment type="caution">
    <text evidence="2">The sequence shown here is derived from an EMBL/GenBank/DDBJ whole genome shotgun (WGS) entry which is preliminary data.</text>
</comment>
<organism evidence="2 3">
    <name type="scientific">Marinibactrum halimedae</name>
    <dbReference type="NCBI Taxonomy" id="1444977"/>
    <lineage>
        <taxon>Bacteria</taxon>
        <taxon>Pseudomonadati</taxon>
        <taxon>Pseudomonadota</taxon>
        <taxon>Gammaproteobacteria</taxon>
        <taxon>Cellvibrionales</taxon>
        <taxon>Cellvibrionaceae</taxon>
        <taxon>Marinibactrum</taxon>
    </lineage>
</organism>
<accession>A0AA37T3I2</accession>
<feature type="domain" description="Solute-binding protein family 3/N-terminal" evidence="1">
    <location>
        <begin position="43"/>
        <end position="241"/>
    </location>
</feature>
<dbReference type="Proteomes" id="UP001156870">
    <property type="component" value="Unassembled WGS sequence"/>
</dbReference>
<reference evidence="2 3" key="1">
    <citation type="journal article" date="2014" name="Int. J. Syst. Evol. Microbiol.">
        <title>Complete genome sequence of Corynebacterium casei LMG S-19264T (=DSM 44701T), isolated from a smear-ripened cheese.</title>
        <authorList>
            <consortium name="US DOE Joint Genome Institute (JGI-PGF)"/>
            <person name="Walter F."/>
            <person name="Albersmeier A."/>
            <person name="Kalinowski J."/>
            <person name="Ruckert C."/>
        </authorList>
    </citation>
    <scope>NUCLEOTIDE SEQUENCE [LARGE SCALE GENOMIC DNA]</scope>
    <source>
        <strain evidence="2 3">NBRC 110095</strain>
    </source>
</reference>
<dbReference type="SUPFAM" id="SSF53850">
    <property type="entry name" value="Periplasmic binding protein-like II"/>
    <property type="match status" value="1"/>
</dbReference>
<dbReference type="EMBL" id="BSPD01000039">
    <property type="protein sequence ID" value="GLS26070.1"/>
    <property type="molecule type" value="Genomic_DNA"/>
</dbReference>
<proteinExistence type="predicted"/>
<evidence type="ECO:0000313" key="2">
    <source>
        <dbReference type="EMBL" id="GLS26070.1"/>
    </source>
</evidence>
<gene>
    <name evidence="2" type="ORF">GCM10007877_17850</name>
</gene>
<dbReference type="AlphaFoldDB" id="A0AA37T3I2"/>
<dbReference type="Gene3D" id="3.40.190.10">
    <property type="entry name" value="Periplasmic binding protein-like II"/>
    <property type="match status" value="2"/>
</dbReference>
<name>A0AA37T3I2_9GAMM</name>
<protein>
    <submittedName>
        <fullName evidence="2">ABC transporter substrate-binding protein</fullName>
    </submittedName>
</protein>
<keyword evidence="3" id="KW-1185">Reference proteome</keyword>
<dbReference type="Pfam" id="PF00497">
    <property type="entry name" value="SBP_bac_3"/>
    <property type="match status" value="1"/>
</dbReference>
<evidence type="ECO:0000259" key="1">
    <source>
        <dbReference type="Pfam" id="PF00497"/>
    </source>
</evidence>
<evidence type="ECO:0000313" key="3">
    <source>
        <dbReference type="Proteomes" id="UP001156870"/>
    </source>
</evidence>